<dbReference type="InterPro" id="IPR010982">
    <property type="entry name" value="Lambda_DNA-bd_dom_sf"/>
</dbReference>
<dbReference type="AlphaFoldDB" id="A0A2T2YK90"/>
<accession>A0A2T2YK90</accession>
<protein>
    <submittedName>
        <fullName evidence="3">Transcriptional regulator</fullName>
    </submittedName>
</protein>
<evidence type="ECO:0000313" key="4">
    <source>
        <dbReference type="EMBL" id="PSR55962.1"/>
    </source>
</evidence>
<feature type="domain" description="HTH cro/C1-type" evidence="2">
    <location>
        <begin position="14"/>
        <end position="68"/>
    </location>
</feature>
<gene>
    <name evidence="3" type="ORF">AHMF7605_21640</name>
    <name evidence="4" type="ORF">AHMF7605_21885</name>
</gene>
<name>A0A2T2YK90_9BACT</name>
<keyword evidence="5" id="KW-1185">Reference proteome</keyword>
<evidence type="ECO:0000256" key="1">
    <source>
        <dbReference type="ARBA" id="ARBA00023125"/>
    </source>
</evidence>
<dbReference type="PANTHER" id="PTHR46797">
    <property type="entry name" value="HTH-TYPE TRANSCRIPTIONAL REGULATOR"/>
    <property type="match status" value="1"/>
</dbReference>
<dbReference type="SUPFAM" id="SSF47413">
    <property type="entry name" value="lambda repressor-like DNA-binding domains"/>
    <property type="match status" value="1"/>
</dbReference>
<dbReference type="InterPro" id="IPR050807">
    <property type="entry name" value="TransReg_Diox_bact_type"/>
</dbReference>
<sequence>MKNPAKLKAFGTHLKNIRESKGISQQELADIANLNRATIMRTENAQFAVTLDVLLSISEALEIPLRDLMDF</sequence>
<evidence type="ECO:0000313" key="3">
    <source>
        <dbReference type="EMBL" id="PSR55918.1"/>
    </source>
</evidence>
<dbReference type="CDD" id="cd00093">
    <property type="entry name" value="HTH_XRE"/>
    <property type="match status" value="1"/>
</dbReference>
<dbReference type="Proteomes" id="UP000240357">
    <property type="component" value="Unassembled WGS sequence"/>
</dbReference>
<proteinExistence type="predicted"/>
<keyword evidence="1" id="KW-0238">DNA-binding</keyword>
<dbReference type="OrthoDB" id="680346at2"/>
<comment type="caution">
    <text evidence="3">The sequence shown here is derived from an EMBL/GenBank/DDBJ whole genome shotgun (WGS) entry which is preliminary data.</text>
</comment>
<evidence type="ECO:0000313" key="5">
    <source>
        <dbReference type="Proteomes" id="UP000240357"/>
    </source>
</evidence>
<dbReference type="Gene3D" id="1.10.260.40">
    <property type="entry name" value="lambda repressor-like DNA-binding domains"/>
    <property type="match status" value="1"/>
</dbReference>
<dbReference type="RefSeq" id="WP_106932100.1">
    <property type="nucleotide sequence ID" value="NZ_PYFT01000001.1"/>
</dbReference>
<evidence type="ECO:0000259" key="2">
    <source>
        <dbReference type="PROSITE" id="PS50943"/>
    </source>
</evidence>
<dbReference type="EMBL" id="PYFT01000001">
    <property type="protein sequence ID" value="PSR55962.1"/>
    <property type="molecule type" value="Genomic_DNA"/>
</dbReference>
<dbReference type="Pfam" id="PF01381">
    <property type="entry name" value="HTH_3"/>
    <property type="match status" value="1"/>
</dbReference>
<dbReference type="GO" id="GO:0003677">
    <property type="term" value="F:DNA binding"/>
    <property type="evidence" value="ECO:0007669"/>
    <property type="project" value="UniProtKB-KW"/>
</dbReference>
<reference evidence="3 5" key="1">
    <citation type="submission" date="2018-03" db="EMBL/GenBank/DDBJ databases">
        <title>Adhaeribacter sp. HMF7605 Genome sequencing and assembly.</title>
        <authorList>
            <person name="Kang H."/>
            <person name="Kang J."/>
            <person name="Cha I."/>
            <person name="Kim H."/>
            <person name="Joh K."/>
        </authorList>
    </citation>
    <scope>NUCLEOTIDE SEQUENCE [LARGE SCALE GENOMIC DNA]</scope>
    <source>
        <strain evidence="3 5">HMF7605</strain>
    </source>
</reference>
<dbReference type="EMBL" id="PYFT01000001">
    <property type="protein sequence ID" value="PSR55918.1"/>
    <property type="molecule type" value="Genomic_DNA"/>
</dbReference>
<dbReference type="InterPro" id="IPR001387">
    <property type="entry name" value="Cro/C1-type_HTH"/>
</dbReference>
<dbReference type="PROSITE" id="PS50943">
    <property type="entry name" value="HTH_CROC1"/>
    <property type="match status" value="1"/>
</dbReference>
<organism evidence="3 5">
    <name type="scientific">Adhaeribacter arboris</name>
    <dbReference type="NCBI Taxonomy" id="2072846"/>
    <lineage>
        <taxon>Bacteria</taxon>
        <taxon>Pseudomonadati</taxon>
        <taxon>Bacteroidota</taxon>
        <taxon>Cytophagia</taxon>
        <taxon>Cytophagales</taxon>
        <taxon>Hymenobacteraceae</taxon>
        <taxon>Adhaeribacter</taxon>
    </lineage>
</organism>
<dbReference type="PANTHER" id="PTHR46797:SF1">
    <property type="entry name" value="METHYLPHOSPHONATE SYNTHASE"/>
    <property type="match status" value="1"/>
</dbReference>
<dbReference type="GO" id="GO:0005829">
    <property type="term" value="C:cytosol"/>
    <property type="evidence" value="ECO:0007669"/>
    <property type="project" value="TreeGrafter"/>
</dbReference>
<dbReference type="GO" id="GO:0003700">
    <property type="term" value="F:DNA-binding transcription factor activity"/>
    <property type="evidence" value="ECO:0007669"/>
    <property type="project" value="TreeGrafter"/>
</dbReference>
<dbReference type="SMART" id="SM00530">
    <property type="entry name" value="HTH_XRE"/>
    <property type="match status" value="1"/>
</dbReference>